<dbReference type="Proteomes" id="UP001163823">
    <property type="component" value="Chromosome 1"/>
</dbReference>
<sequence>MVITMSHLAKNPDEDLDTFKVKKVGIYLKQMQQKEWDKMISLGAVIDIRGRNDTLISFSSNCSLASDIYSFGAVLMGLIAKRLFGEDYSEIKEQAVIFWAMSEYRSMLGSDFNLALCCSFSLFVYKEFEALLQGVEG</sequence>
<organism evidence="1 2">
    <name type="scientific">Quillaja saponaria</name>
    <name type="common">Soap bark tree</name>
    <dbReference type="NCBI Taxonomy" id="32244"/>
    <lineage>
        <taxon>Eukaryota</taxon>
        <taxon>Viridiplantae</taxon>
        <taxon>Streptophyta</taxon>
        <taxon>Embryophyta</taxon>
        <taxon>Tracheophyta</taxon>
        <taxon>Spermatophyta</taxon>
        <taxon>Magnoliopsida</taxon>
        <taxon>eudicotyledons</taxon>
        <taxon>Gunneridae</taxon>
        <taxon>Pentapetalae</taxon>
        <taxon>rosids</taxon>
        <taxon>fabids</taxon>
        <taxon>Fabales</taxon>
        <taxon>Quillajaceae</taxon>
        <taxon>Quillaja</taxon>
    </lineage>
</organism>
<comment type="caution">
    <text evidence="1">The sequence shown here is derived from an EMBL/GenBank/DDBJ whole genome shotgun (WGS) entry which is preliminary data.</text>
</comment>
<name>A0AAD7QJ63_QUISA</name>
<dbReference type="EMBL" id="JARAOO010000001">
    <property type="protein sequence ID" value="KAJ7982496.1"/>
    <property type="molecule type" value="Genomic_DNA"/>
</dbReference>
<keyword evidence="2" id="KW-1185">Reference proteome</keyword>
<dbReference type="KEGG" id="qsa:O6P43_001616"/>
<evidence type="ECO:0000313" key="2">
    <source>
        <dbReference type="Proteomes" id="UP001163823"/>
    </source>
</evidence>
<reference evidence="1 2" key="1">
    <citation type="journal article" date="2023" name="Science">
        <title>Elucidation of the pathway for biosynthesis of saponin adjuvants from the soapbark tree.</title>
        <authorList>
            <person name="Reed J."/>
            <person name="Orme A."/>
            <person name="El-Demerdash A."/>
            <person name="Owen C."/>
            <person name="Martin L.B.B."/>
            <person name="Misra R.C."/>
            <person name="Kikuchi S."/>
            <person name="Rejzek M."/>
            <person name="Martin A.C."/>
            <person name="Harkess A."/>
            <person name="Leebens-Mack J."/>
            <person name="Louveau T."/>
            <person name="Stephenson M.J."/>
            <person name="Osbourn A."/>
        </authorList>
    </citation>
    <scope>NUCLEOTIDE SEQUENCE [LARGE SCALE GENOMIC DNA]</scope>
    <source>
        <strain evidence="1">S10</strain>
    </source>
</reference>
<protein>
    <submittedName>
        <fullName evidence="1">Uncharacterized protein</fullName>
    </submittedName>
</protein>
<gene>
    <name evidence="1" type="ORF">O6P43_001616</name>
</gene>
<dbReference type="AlphaFoldDB" id="A0AAD7QJ63"/>
<evidence type="ECO:0000313" key="1">
    <source>
        <dbReference type="EMBL" id="KAJ7982496.1"/>
    </source>
</evidence>
<accession>A0AAD7QJ63</accession>
<proteinExistence type="predicted"/>